<organism evidence="1 2">
    <name type="scientific">Dreissena polymorpha</name>
    <name type="common">Zebra mussel</name>
    <name type="synonym">Mytilus polymorpha</name>
    <dbReference type="NCBI Taxonomy" id="45954"/>
    <lineage>
        <taxon>Eukaryota</taxon>
        <taxon>Metazoa</taxon>
        <taxon>Spiralia</taxon>
        <taxon>Lophotrochozoa</taxon>
        <taxon>Mollusca</taxon>
        <taxon>Bivalvia</taxon>
        <taxon>Autobranchia</taxon>
        <taxon>Heteroconchia</taxon>
        <taxon>Euheterodonta</taxon>
        <taxon>Imparidentia</taxon>
        <taxon>Neoheterodontei</taxon>
        <taxon>Myida</taxon>
        <taxon>Dreissenoidea</taxon>
        <taxon>Dreissenidae</taxon>
        <taxon>Dreissena</taxon>
    </lineage>
</organism>
<dbReference type="EMBL" id="JAIWYP010000013">
    <property type="protein sequence ID" value="KAH3719554.1"/>
    <property type="molecule type" value="Genomic_DNA"/>
</dbReference>
<protein>
    <submittedName>
        <fullName evidence="1">Uncharacterized protein</fullName>
    </submittedName>
</protein>
<evidence type="ECO:0000313" key="1">
    <source>
        <dbReference type="EMBL" id="KAH3719554.1"/>
    </source>
</evidence>
<sequence>MLFFAFPSHQCSGLWRPYGNLRLCFWKFLIVLGRTPMTFSVKILFFAFPSHQCSGLWRSACPHGVLNMSLATLPRLYCVLTATKANHTASEQRPLRTYCVLIVTIVVLRMQ</sequence>
<proteinExistence type="predicted"/>
<evidence type="ECO:0000313" key="2">
    <source>
        <dbReference type="Proteomes" id="UP000828390"/>
    </source>
</evidence>
<name>A0A9D4HJ99_DREPO</name>
<comment type="caution">
    <text evidence="1">The sequence shown here is derived from an EMBL/GenBank/DDBJ whole genome shotgun (WGS) entry which is preliminary data.</text>
</comment>
<reference evidence="1" key="1">
    <citation type="journal article" date="2019" name="bioRxiv">
        <title>The Genome of the Zebra Mussel, Dreissena polymorpha: A Resource for Invasive Species Research.</title>
        <authorList>
            <person name="McCartney M.A."/>
            <person name="Auch B."/>
            <person name="Kono T."/>
            <person name="Mallez S."/>
            <person name="Zhang Y."/>
            <person name="Obille A."/>
            <person name="Becker A."/>
            <person name="Abrahante J.E."/>
            <person name="Garbe J."/>
            <person name="Badalamenti J.P."/>
            <person name="Herman A."/>
            <person name="Mangelson H."/>
            <person name="Liachko I."/>
            <person name="Sullivan S."/>
            <person name="Sone E.D."/>
            <person name="Koren S."/>
            <person name="Silverstein K.A.T."/>
            <person name="Beckman K.B."/>
            <person name="Gohl D.M."/>
        </authorList>
    </citation>
    <scope>NUCLEOTIDE SEQUENCE</scope>
    <source>
        <strain evidence="1">Duluth1</strain>
        <tissue evidence="1">Whole animal</tissue>
    </source>
</reference>
<dbReference type="Proteomes" id="UP000828390">
    <property type="component" value="Unassembled WGS sequence"/>
</dbReference>
<keyword evidence="2" id="KW-1185">Reference proteome</keyword>
<accession>A0A9D4HJ99</accession>
<reference evidence="1" key="2">
    <citation type="submission" date="2020-11" db="EMBL/GenBank/DDBJ databases">
        <authorList>
            <person name="McCartney M.A."/>
            <person name="Auch B."/>
            <person name="Kono T."/>
            <person name="Mallez S."/>
            <person name="Becker A."/>
            <person name="Gohl D.M."/>
            <person name="Silverstein K.A.T."/>
            <person name="Koren S."/>
            <person name="Bechman K.B."/>
            <person name="Herman A."/>
            <person name="Abrahante J.E."/>
            <person name="Garbe J."/>
        </authorList>
    </citation>
    <scope>NUCLEOTIDE SEQUENCE</scope>
    <source>
        <strain evidence="1">Duluth1</strain>
        <tissue evidence="1">Whole animal</tissue>
    </source>
</reference>
<gene>
    <name evidence="1" type="ORF">DPMN_062391</name>
</gene>
<dbReference type="AlphaFoldDB" id="A0A9D4HJ99"/>